<keyword evidence="3" id="KW-1185">Reference proteome</keyword>
<proteinExistence type="predicted"/>
<comment type="caution">
    <text evidence="2">The sequence shown here is derived from an EMBL/GenBank/DDBJ whole genome shotgun (WGS) entry which is preliminary data.</text>
</comment>
<feature type="domain" description="Peptidase C1A papain C-terminal" evidence="1">
    <location>
        <begin position="30"/>
        <end position="164"/>
    </location>
</feature>
<dbReference type="InterPro" id="IPR000668">
    <property type="entry name" value="Peptidase_C1A_C"/>
</dbReference>
<protein>
    <recommendedName>
        <fullName evidence="1">Peptidase C1A papain C-terminal domain-containing protein</fullName>
    </recommendedName>
</protein>
<dbReference type="AlphaFoldDB" id="A0AAV3RFQ9"/>
<organism evidence="2 3">
    <name type="scientific">Lithospermum erythrorhizon</name>
    <name type="common">Purple gromwell</name>
    <name type="synonym">Lithospermum officinale var. erythrorhizon</name>
    <dbReference type="NCBI Taxonomy" id="34254"/>
    <lineage>
        <taxon>Eukaryota</taxon>
        <taxon>Viridiplantae</taxon>
        <taxon>Streptophyta</taxon>
        <taxon>Embryophyta</taxon>
        <taxon>Tracheophyta</taxon>
        <taxon>Spermatophyta</taxon>
        <taxon>Magnoliopsida</taxon>
        <taxon>eudicotyledons</taxon>
        <taxon>Gunneridae</taxon>
        <taxon>Pentapetalae</taxon>
        <taxon>asterids</taxon>
        <taxon>lamiids</taxon>
        <taxon>Boraginales</taxon>
        <taxon>Boraginaceae</taxon>
        <taxon>Boraginoideae</taxon>
        <taxon>Lithospermeae</taxon>
        <taxon>Lithospermum</taxon>
    </lineage>
</organism>
<dbReference type="SUPFAM" id="SSF54001">
    <property type="entry name" value="Cysteine proteinases"/>
    <property type="match status" value="1"/>
</dbReference>
<dbReference type="GO" id="GO:0006508">
    <property type="term" value="P:proteolysis"/>
    <property type="evidence" value="ECO:0007669"/>
    <property type="project" value="InterPro"/>
</dbReference>
<dbReference type="GO" id="GO:0008234">
    <property type="term" value="F:cysteine-type peptidase activity"/>
    <property type="evidence" value="ECO:0007669"/>
    <property type="project" value="InterPro"/>
</dbReference>
<dbReference type="Gene3D" id="3.90.70.10">
    <property type="entry name" value="Cysteine proteinases"/>
    <property type="match status" value="1"/>
</dbReference>
<reference evidence="2 3" key="1">
    <citation type="submission" date="2024-01" db="EMBL/GenBank/DDBJ databases">
        <title>The complete chloroplast genome sequence of Lithospermum erythrorhizon: insights into the phylogenetic relationship among Boraginaceae species and the maternal lineages of purple gromwells.</title>
        <authorList>
            <person name="Okada T."/>
            <person name="Watanabe K."/>
        </authorList>
    </citation>
    <scope>NUCLEOTIDE SEQUENCE [LARGE SCALE GENOMIC DNA]</scope>
</reference>
<accession>A0AAV3RFQ9</accession>
<evidence type="ECO:0000313" key="2">
    <source>
        <dbReference type="EMBL" id="GAA0174058.1"/>
    </source>
</evidence>
<dbReference type="InterPro" id="IPR038765">
    <property type="entry name" value="Papain-like_cys_pep_sf"/>
</dbReference>
<dbReference type="Pfam" id="PF00112">
    <property type="entry name" value="Peptidase_C1"/>
    <property type="match status" value="1"/>
</dbReference>
<dbReference type="EMBL" id="BAABME010026522">
    <property type="protein sequence ID" value="GAA0174058.1"/>
    <property type="molecule type" value="Genomic_DNA"/>
</dbReference>
<sequence>MMPRYRLNGISVAESLTVCSYASSLIEPLEFVKEIGVPMHDEETDPYRGYLSYISENHPTKRKIVAKIEGYDTIPVTANDKVITEAFMKHGVLVGGMTIYKSFLSFRGGDDIYNGCEGLNDPEEGGHAVVLLSYGRKNGVPYFQILNSHGPTFANNGRCLVHRFLFKTIHFMKEPFYKIEETDEASKKFSNAKSISSAQFSVHQNKDDVEASTTLQKFSLLWNLDGSKLNYKWKKIFSCQSGCISLDFSSLNKLPVST</sequence>
<dbReference type="Proteomes" id="UP001454036">
    <property type="component" value="Unassembled WGS sequence"/>
</dbReference>
<gene>
    <name evidence="2" type="ORF">LIER_41650</name>
</gene>
<evidence type="ECO:0000313" key="3">
    <source>
        <dbReference type="Proteomes" id="UP001454036"/>
    </source>
</evidence>
<evidence type="ECO:0000259" key="1">
    <source>
        <dbReference type="Pfam" id="PF00112"/>
    </source>
</evidence>
<name>A0AAV3RFQ9_LITER</name>